<dbReference type="InterPro" id="IPR003582">
    <property type="entry name" value="ShKT_dom"/>
</dbReference>
<evidence type="ECO:0000259" key="3">
    <source>
        <dbReference type="PROSITE" id="PS51670"/>
    </source>
</evidence>
<feature type="disulfide bond" evidence="1">
    <location>
        <begin position="47"/>
        <end position="81"/>
    </location>
</feature>
<accession>A0A4U5MC50</accession>
<dbReference type="Proteomes" id="UP000298663">
    <property type="component" value="Unassembled WGS sequence"/>
</dbReference>
<dbReference type="PROSITE" id="PS51670">
    <property type="entry name" value="SHKT"/>
    <property type="match status" value="2"/>
</dbReference>
<reference evidence="4 5" key="1">
    <citation type="journal article" date="2015" name="Genome Biol.">
        <title>Comparative genomics of Steinernema reveals deeply conserved gene regulatory networks.</title>
        <authorList>
            <person name="Dillman A.R."/>
            <person name="Macchietto M."/>
            <person name="Porter C.F."/>
            <person name="Rogers A."/>
            <person name="Williams B."/>
            <person name="Antoshechkin I."/>
            <person name="Lee M.M."/>
            <person name="Goodwin Z."/>
            <person name="Lu X."/>
            <person name="Lewis E.E."/>
            <person name="Goodrich-Blair H."/>
            <person name="Stock S.P."/>
            <person name="Adams B.J."/>
            <person name="Sternberg P.W."/>
            <person name="Mortazavi A."/>
        </authorList>
    </citation>
    <scope>NUCLEOTIDE SEQUENCE [LARGE SCALE GENOMIC DNA]</scope>
    <source>
        <strain evidence="4 5">ALL</strain>
    </source>
</reference>
<sequence>MYFAAVLVCVFLTSACCGDDKTTSTTTLAPTTTASISPSTIKTTSTCFDEQLSCPETKKFCLDPHFTKMMHQKCRKTCNFCSDNNTTCHDNSRSCWTYLQNGFCKSKWYTTEQKKKSCQSTCGLC</sequence>
<organism evidence="4 5">
    <name type="scientific">Steinernema carpocapsae</name>
    <name type="common">Entomopathogenic nematode</name>
    <dbReference type="NCBI Taxonomy" id="34508"/>
    <lineage>
        <taxon>Eukaryota</taxon>
        <taxon>Metazoa</taxon>
        <taxon>Ecdysozoa</taxon>
        <taxon>Nematoda</taxon>
        <taxon>Chromadorea</taxon>
        <taxon>Rhabditida</taxon>
        <taxon>Tylenchina</taxon>
        <taxon>Panagrolaimomorpha</taxon>
        <taxon>Strongyloidoidea</taxon>
        <taxon>Steinernematidae</taxon>
        <taxon>Steinernema</taxon>
    </lineage>
</organism>
<dbReference type="STRING" id="34508.A0A4U5MC50"/>
<evidence type="ECO:0000313" key="4">
    <source>
        <dbReference type="EMBL" id="TKR66707.1"/>
    </source>
</evidence>
<feature type="chain" id="PRO_5020853215" description="ShKT domain-containing protein" evidence="2">
    <location>
        <begin position="19"/>
        <end position="125"/>
    </location>
</feature>
<evidence type="ECO:0000256" key="1">
    <source>
        <dbReference type="PROSITE-ProRule" id="PRU01005"/>
    </source>
</evidence>
<name>A0A4U5MC50_STECR</name>
<dbReference type="OrthoDB" id="5778797at2759"/>
<dbReference type="Gene3D" id="1.10.10.1940">
    <property type="match status" value="2"/>
</dbReference>
<dbReference type="PANTHER" id="PTHR21724">
    <property type="entry name" value="SHKT DOMAIN-CONTAINING PROTEIN"/>
    <property type="match status" value="1"/>
</dbReference>
<dbReference type="Pfam" id="PF01549">
    <property type="entry name" value="ShK"/>
    <property type="match status" value="2"/>
</dbReference>
<proteinExistence type="predicted"/>
<dbReference type="AlphaFoldDB" id="A0A4U5MC50"/>
<dbReference type="PANTHER" id="PTHR21724:SF92">
    <property type="entry name" value="SHKT DOMAIN-CONTAINING PROTEIN"/>
    <property type="match status" value="1"/>
</dbReference>
<gene>
    <name evidence="4" type="ORF">L596_022957</name>
</gene>
<feature type="domain" description="ShKT" evidence="3">
    <location>
        <begin position="88"/>
        <end position="125"/>
    </location>
</feature>
<feature type="signal peptide" evidence="2">
    <location>
        <begin position="1"/>
        <end position="18"/>
    </location>
</feature>
<dbReference type="SMART" id="SM00254">
    <property type="entry name" value="ShKT"/>
    <property type="match status" value="2"/>
</dbReference>
<feature type="domain" description="ShKT" evidence="3">
    <location>
        <begin position="47"/>
        <end position="81"/>
    </location>
</feature>
<evidence type="ECO:0000313" key="5">
    <source>
        <dbReference type="Proteomes" id="UP000298663"/>
    </source>
</evidence>
<keyword evidence="1" id="KW-1015">Disulfide bond</keyword>
<comment type="caution">
    <text evidence="1">Lacks conserved residue(s) required for the propagation of feature annotation.</text>
</comment>
<keyword evidence="2" id="KW-0732">Signal</keyword>
<evidence type="ECO:0000256" key="2">
    <source>
        <dbReference type="SAM" id="SignalP"/>
    </source>
</evidence>
<dbReference type="EMBL" id="AZBU02000008">
    <property type="protein sequence ID" value="TKR66707.1"/>
    <property type="molecule type" value="Genomic_DNA"/>
</dbReference>
<keyword evidence="5" id="KW-1185">Reference proteome</keyword>
<comment type="caution">
    <text evidence="4">The sequence shown here is derived from an EMBL/GenBank/DDBJ whole genome shotgun (WGS) entry which is preliminary data.</text>
</comment>
<protein>
    <recommendedName>
        <fullName evidence="3">ShKT domain-containing protein</fullName>
    </recommendedName>
</protein>
<reference evidence="4 5" key="2">
    <citation type="journal article" date="2019" name="G3 (Bethesda)">
        <title>Hybrid Assembly of the Genome of the Entomopathogenic Nematode Steinernema carpocapsae Identifies the X-Chromosome.</title>
        <authorList>
            <person name="Serra L."/>
            <person name="Macchietto M."/>
            <person name="Macias-Munoz A."/>
            <person name="McGill C.J."/>
            <person name="Rodriguez I.M."/>
            <person name="Rodriguez B."/>
            <person name="Murad R."/>
            <person name="Mortazavi A."/>
        </authorList>
    </citation>
    <scope>NUCLEOTIDE SEQUENCE [LARGE SCALE GENOMIC DNA]</scope>
    <source>
        <strain evidence="4 5">ALL</strain>
    </source>
</reference>